<keyword evidence="3" id="KW-1185">Reference proteome</keyword>
<dbReference type="InterPro" id="IPR037883">
    <property type="entry name" value="Knr4/Smi1-like_sf"/>
</dbReference>
<protein>
    <submittedName>
        <fullName evidence="2">SMI1/KNR4 family protein</fullName>
    </submittedName>
</protein>
<dbReference type="SUPFAM" id="SSF160631">
    <property type="entry name" value="SMI1/KNR4-like"/>
    <property type="match status" value="1"/>
</dbReference>
<dbReference type="Proteomes" id="UP001595621">
    <property type="component" value="Unassembled WGS sequence"/>
</dbReference>
<dbReference type="EMBL" id="JBHRTD010000010">
    <property type="protein sequence ID" value="MFC3138197.1"/>
    <property type="molecule type" value="Genomic_DNA"/>
</dbReference>
<evidence type="ECO:0000313" key="2">
    <source>
        <dbReference type="EMBL" id="MFC3138197.1"/>
    </source>
</evidence>
<evidence type="ECO:0000259" key="1">
    <source>
        <dbReference type="Pfam" id="PF09346"/>
    </source>
</evidence>
<accession>A0ABV7G9T5</accession>
<organism evidence="2 3">
    <name type="scientific">Shewanella submarina</name>
    <dbReference type="NCBI Taxonomy" id="2016376"/>
    <lineage>
        <taxon>Bacteria</taxon>
        <taxon>Pseudomonadati</taxon>
        <taxon>Pseudomonadota</taxon>
        <taxon>Gammaproteobacteria</taxon>
        <taxon>Alteromonadales</taxon>
        <taxon>Shewanellaceae</taxon>
        <taxon>Shewanella</taxon>
    </lineage>
</organism>
<name>A0ABV7G9T5_9GAMM</name>
<dbReference type="RefSeq" id="WP_248937680.1">
    <property type="nucleotide sequence ID" value="NZ_JAKILF010000012.1"/>
</dbReference>
<dbReference type="Gene3D" id="3.40.1580.10">
    <property type="entry name" value="SMI1/KNR4-like"/>
    <property type="match status" value="1"/>
</dbReference>
<feature type="domain" description="Knr4/Smi1-like" evidence="1">
    <location>
        <begin position="26"/>
        <end position="139"/>
    </location>
</feature>
<sequence>MDFTALMAQLVAADPDWQCAGPQPMEKINEVAAQFDLILPDSYISFLNQLGCADYLDCHYAGLDEDYLDPEYGFMWPTHVLREESDLPHHLLCIEYDHDAHQLPCIDLSTLVDGECRLVWFDINLRAVVGHCADSFAGYFFQRVSPWLDKG</sequence>
<proteinExistence type="predicted"/>
<reference evidence="3" key="1">
    <citation type="journal article" date="2019" name="Int. J. Syst. Evol. Microbiol.">
        <title>The Global Catalogue of Microorganisms (GCM) 10K type strain sequencing project: providing services to taxonomists for standard genome sequencing and annotation.</title>
        <authorList>
            <consortium name="The Broad Institute Genomics Platform"/>
            <consortium name="The Broad Institute Genome Sequencing Center for Infectious Disease"/>
            <person name="Wu L."/>
            <person name="Ma J."/>
        </authorList>
    </citation>
    <scope>NUCLEOTIDE SEQUENCE [LARGE SCALE GENOMIC DNA]</scope>
    <source>
        <strain evidence="3">KCTC 52277</strain>
    </source>
</reference>
<evidence type="ECO:0000313" key="3">
    <source>
        <dbReference type="Proteomes" id="UP001595621"/>
    </source>
</evidence>
<dbReference type="Pfam" id="PF09346">
    <property type="entry name" value="SMI1_KNR4"/>
    <property type="match status" value="1"/>
</dbReference>
<gene>
    <name evidence="2" type="ORF">ACFOE0_08355</name>
</gene>
<comment type="caution">
    <text evidence="2">The sequence shown here is derived from an EMBL/GenBank/DDBJ whole genome shotgun (WGS) entry which is preliminary data.</text>
</comment>
<dbReference type="InterPro" id="IPR018958">
    <property type="entry name" value="Knr4/Smi1-like_dom"/>
</dbReference>